<keyword evidence="5" id="KW-1185">Reference proteome</keyword>
<organism evidence="3 4">
    <name type="scientific">Volvox reticuliferus</name>
    <dbReference type="NCBI Taxonomy" id="1737510"/>
    <lineage>
        <taxon>Eukaryota</taxon>
        <taxon>Viridiplantae</taxon>
        <taxon>Chlorophyta</taxon>
        <taxon>core chlorophytes</taxon>
        <taxon>Chlorophyceae</taxon>
        <taxon>CS clade</taxon>
        <taxon>Chlamydomonadales</taxon>
        <taxon>Volvocaceae</taxon>
        <taxon>Volvox</taxon>
    </lineage>
</organism>
<comment type="caution">
    <text evidence="3">The sequence shown here is derived from an EMBL/GenBank/DDBJ whole genome shotgun (WGS) entry which is preliminary data.</text>
</comment>
<dbReference type="Proteomes" id="UP000722791">
    <property type="component" value="Unassembled WGS sequence"/>
</dbReference>
<dbReference type="EMBL" id="BNCQ01000013">
    <property type="protein sequence ID" value="GIM03171.1"/>
    <property type="molecule type" value="Genomic_DNA"/>
</dbReference>
<dbReference type="AlphaFoldDB" id="A0A8J4LNR0"/>
<evidence type="ECO:0000313" key="2">
    <source>
        <dbReference type="EMBL" id="GIL75297.1"/>
    </source>
</evidence>
<sequence length="129" mass="13982">MASVVWGLVLLSPQPRTLPFQPALLQTRISASLAPDCPGGPVDPPRSQRQKARRKWGSAAPSRQSLPMCPSLDHWDLHTNGSIPWPGFGKQVAASSAPSPATRTNPPLSGKHCGHDARLMLRCHFNIHN</sequence>
<feature type="region of interest" description="Disordered" evidence="1">
    <location>
        <begin position="32"/>
        <end position="71"/>
    </location>
</feature>
<accession>A0A8J4LNR0</accession>
<gene>
    <name evidence="2" type="ORF">Vretifemale_5121</name>
    <name evidence="3" type="ORF">Vretimale_7988</name>
</gene>
<proteinExistence type="predicted"/>
<reference evidence="3" key="1">
    <citation type="journal article" date="2021" name="Proc. Natl. Acad. Sci. U.S.A.">
        <title>Three genomes in the algal genus Volvox reveal the fate of a haploid sex-determining region after a transition to homothallism.</title>
        <authorList>
            <person name="Yamamoto K."/>
            <person name="Hamaji T."/>
            <person name="Kawai-Toyooka H."/>
            <person name="Matsuzaki R."/>
            <person name="Takahashi F."/>
            <person name="Nishimura Y."/>
            <person name="Kawachi M."/>
            <person name="Noguchi H."/>
            <person name="Minakuchi Y."/>
            <person name="Umen J.G."/>
            <person name="Toyoda A."/>
            <person name="Nozaki H."/>
        </authorList>
    </citation>
    <scope>NUCLEOTIDE SEQUENCE</scope>
    <source>
        <strain evidence="3">NIES-3785</strain>
        <strain evidence="2">NIES-3786</strain>
    </source>
</reference>
<protein>
    <submittedName>
        <fullName evidence="3">Uncharacterized protein</fullName>
    </submittedName>
</protein>
<feature type="region of interest" description="Disordered" evidence="1">
    <location>
        <begin position="88"/>
        <end position="111"/>
    </location>
</feature>
<dbReference type="EMBL" id="BNCP01000007">
    <property type="protein sequence ID" value="GIL75297.1"/>
    <property type="molecule type" value="Genomic_DNA"/>
</dbReference>
<dbReference type="Proteomes" id="UP000747110">
    <property type="component" value="Unassembled WGS sequence"/>
</dbReference>
<dbReference type="OrthoDB" id="9978460at2759"/>
<evidence type="ECO:0000256" key="1">
    <source>
        <dbReference type="SAM" id="MobiDB-lite"/>
    </source>
</evidence>
<evidence type="ECO:0000313" key="4">
    <source>
        <dbReference type="Proteomes" id="UP000722791"/>
    </source>
</evidence>
<evidence type="ECO:0000313" key="3">
    <source>
        <dbReference type="EMBL" id="GIM03171.1"/>
    </source>
</evidence>
<evidence type="ECO:0000313" key="5">
    <source>
        <dbReference type="Proteomes" id="UP000747110"/>
    </source>
</evidence>
<name>A0A8J4LNR0_9CHLO</name>